<keyword evidence="3" id="KW-1185">Reference proteome</keyword>
<feature type="compositionally biased region" description="Polar residues" evidence="1">
    <location>
        <begin position="200"/>
        <end position="212"/>
    </location>
</feature>
<dbReference type="Proteomes" id="UP001219518">
    <property type="component" value="Unassembled WGS sequence"/>
</dbReference>
<dbReference type="PANTHER" id="PTHR46601">
    <property type="entry name" value="ULP_PROTEASE DOMAIN-CONTAINING PROTEIN"/>
    <property type="match status" value="1"/>
</dbReference>
<reference evidence="2" key="1">
    <citation type="submission" date="2021-07" db="EMBL/GenBank/DDBJ databases">
        <authorList>
            <person name="Catto M.A."/>
            <person name="Jacobson A."/>
            <person name="Kennedy G."/>
            <person name="Labadie P."/>
            <person name="Hunt B.G."/>
            <person name="Srinivasan R."/>
        </authorList>
    </citation>
    <scope>NUCLEOTIDE SEQUENCE</scope>
    <source>
        <strain evidence="2">PL_HMW_Pooled</strain>
        <tissue evidence="2">Head</tissue>
    </source>
</reference>
<gene>
    <name evidence="2" type="ORF">KUF71_002875</name>
</gene>
<sequence>MSTDESELGRVASQDPNLNVFDIIGGTAMDVSLIGQDTQMPVKPTPKPLPHCSIGLHLQKECEMSFIGKADISPLDQKLIKLRTGVQSVQSVCTEHYSQFIKRFESRQKKCSFVGCKKKSLTSELRGISYEMYSTYRKCFPSEPCLVPGKLLCNTCRIVCLKKIEVEKGKRANLAKQFENYTEPRDPGSPPVSDSETEDGSTVSQSASNSEGNSDDFFPTPPEIHRENLKKALAVHNLSPPDSKKLQNKGYALQKTKELQDAIKKTALGAGTSKEAVVNKDSEDLTEMITQLQKKFHSTKSVTEKFTILSILPQSWSHVKVMETFQCSKYLVSIVKDKVKTDGILCKPNPKVGKKLDANVEKKVIETYLEEHNSRILPGKRDCKTVKIDGVRVQMPKRLLLMTVGELYAVFKEAHPNMQISLSKFAELRPPYVVLAGAAGTHTVCVCPTHQNVKLMIQCAKLEDGADGVSGIRSYEDCFSLMLCDSRTDDCYFGNCMECPKIEVLQEKLQLIFDLNMVENIQYKEWVSVDRANLNTLEQEADDFIDTFIERLKKLAEHDFITRKQAAFLSERKKHLQEGEVFVVGDFSVNYKPVIQDAIQSYHWTNAQITLHPFVCYYLSCTDPEKIVISSYIMVSDYLNHDTSAVYPFQKRLIKKLKEENPTIKKLFYSSDGAASQYKNKFNVANLFHHLQDFGIEAEWDFSASAHGKGPSDSAGGTAKRLAYKEILRKTFEGHILTAADLTDFINKKIEKITAVLVPESEIQDLVDKILSVHFKNAQPLKGITTYHSIVPVTSNAVIVKRYSTSKNQERIQLMPEEPTSVQNLQGGFATALEDNNWCLVRIESVDENTSMLNCLKFAPQRTRFKADNPDTINLKLEDLLLLVTPSFDGYTYGLSNEMRRLTVEKVMAKGLRSPILSSNKNRKRRRQNT</sequence>
<organism evidence="2 3">
    <name type="scientific">Frankliniella fusca</name>
    <dbReference type="NCBI Taxonomy" id="407009"/>
    <lineage>
        <taxon>Eukaryota</taxon>
        <taxon>Metazoa</taxon>
        <taxon>Ecdysozoa</taxon>
        <taxon>Arthropoda</taxon>
        <taxon>Hexapoda</taxon>
        <taxon>Insecta</taxon>
        <taxon>Pterygota</taxon>
        <taxon>Neoptera</taxon>
        <taxon>Paraneoptera</taxon>
        <taxon>Thysanoptera</taxon>
        <taxon>Terebrantia</taxon>
        <taxon>Thripoidea</taxon>
        <taxon>Thripidae</taxon>
        <taxon>Frankliniella</taxon>
    </lineage>
</organism>
<name>A0AAE1HYX2_9NEOP</name>
<protein>
    <submittedName>
        <fullName evidence="2">ARL14 effector protein</fullName>
    </submittedName>
</protein>
<accession>A0AAE1HYX2</accession>
<proteinExistence type="predicted"/>
<evidence type="ECO:0000256" key="1">
    <source>
        <dbReference type="SAM" id="MobiDB-lite"/>
    </source>
</evidence>
<feature type="region of interest" description="Disordered" evidence="1">
    <location>
        <begin position="178"/>
        <end position="223"/>
    </location>
</feature>
<reference evidence="2" key="2">
    <citation type="journal article" date="2023" name="BMC Genomics">
        <title>Pest status, molecular evolution, and epigenetic factors derived from the genome assembly of Frankliniella fusca, a thysanopteran phytovirus vector.</title>
        <authorList>
            <person name="Catto M.A."/>
            <person name="Labadie P.E."/>
            <person name="Jacobson A.L."/>
            <person name="Kennedy G.G."/>
            <person name="Srinivasan R."/>
            <person name="Hunt B.G."/>
        </authorList>
    </citation>
    <scope>NUCLEOTIDE SEQUENCE</scope>
    <source>
        <strain evidence="2">PL_HMW_Pooled</strain>
    </source>
</reference>
<comment type="caution">
    <text evidence="2">The sequence shown here is derived from an EMBL/GenBank/DDBJ whole genome shotgun (WGS) entry which is preliminary data.</text>
</comment>
<dbReference type="EMBL" id="JAHWGI010001386">
    <property type="protein sequence ID" value="KAK3929205.1"/>
    <property type="molecule type" value="Genomic_DNA"/>
</dbReference>
<dbReference type="AlphaFoldDB" id="A0AAE1HYX2"/>
<evidence type="ECO:0000313" key="3">
    <source>
        <dbReference type="Proteomes" id="UP001219518"/>
    </source>
</evidence>
<evidence type="ECO:0000313" key="2">
    <source>
        <dbReference type="EMBL" id="KAK3929205.1"/>
    </source>
</evidence>
<dbReference type="PANTHER" id="PTHR46601:SF1">
    <property type="entry name" value="ADF-H DOMAIN-CONTAINING PROTEIN"/>
    <property type="match status" value="1"/>
</dbReference>